<dbReference type="GO" id="GO:0016787">
    <property type="term" value="F:hydrolase activity"/>
    <property type="evidence" value="ECO:0007669"/>
    <property type="project" value="UniProtKB-KW"/>
</dbReference>
<dbReference type="SUPFAM" id="SSF48024">
    <property type="entry name" value="N-terminal domain of DnaB helicase"/>
    <property type="match status" value="1"/>
</dbReference>
<keyword evidence="6 12" id="KW-0347">Helicase</keyword>
<dbReference type="EC" id="5.6.2.3" evidence="11 12"/>
<proteinExistence type="inferred from homology"/>
<dbReference type="Proteomes" id="UP000779900">
    <property type="component" value="Unassembled WGS sequence"/>
</dbReference>
<dbReference type="SMART" id="SM00382">
    <property type="entry name" value="AAA"/>
    <property type="match status" value="1"/>
</dbReference>
<dbReference type="FunFam" id="1.10.860.10:FF:000001">
    <property type="entry name" value="Replicative DNA helicase"/>
    <property type="match status" value="1"/>
</dbReference>
<name>A0A937XFB5_UNCW3</name>
<dbReference type="InterPro" id="IPR007694">
    <property type="entry name" value="DNA_helicase_DnaB-like_C"/>
</dbReference>
<dbReference type="InterPro" id="IPR003593">
    <property type="entry name" value="AAA+_ATPase"/>
</dbReference>
<keyword evidence="13" id="KW-0175">Coiled coil</keyword>
<comment type="caution">
    <text evidence="16">The sequence shown here is derived from an EMBL/GenBank/DDBJ whole genome shotgun (WGS) entry which is preliminary data.</text>
</comment>
<dbReference type="AlphaFoldDB" id="A0A937XFB5"/>
<evidence type="ECO:0000256" key="8">
    <source>
        <dbReference type="ARBA" id="ARBA00023125"/>
    </source>
</evidence>
<accession>A0A937XFB5</accession>
<feature type="domain" description="SF4 helicase" evidence="15">
    <location>
        <begin position="183"/>
        <end position="454"/>
    </location>
</feature>
<dbReference type="GO" id="GO:0005829">
    <property type="term" value="C:cytosol"/>
    <property type="evidence" value="ECO:0007669"/>
    <property type="project" value="TreeGrafter"/>
</dbReference>
<keyword evidence="9" id="KW-0413">Isomerase</keyword>
<keyword evidence="5 12" id="KW-0378">Hydrolase</keyword>
<dbReference type="PANTHER" id="PTHR30153">
    <property type="entry name" value="REPLICATIVE DNA HELICASE DNAB"/>
    <property type="match status" value="1"/>
</dbReference>
<feature type="coiled-coil region" evidence="13">
    <location>
        <begin position="130"/>
        <end position="157"/>
    </location>
</feature>
<dbReference type="EMBL" id="VGIR01000080">
    <property type="protein sequence ID" value="MBM3332373.1"/>
    <property type="molecule type" value="Genomic_DNA"/>
</dbReference>
<comment type="similarity">
    <text evidence="1 12">Belongs to the helicase family. DnaB subfamily.</text>
</comment>
<keyword evidence="8 12" id="KW-0238">DNA-binding</keyword>
<evidence type="ECO:0000256" key="11">
    <source>
        <dbReference type="NCBIfam" id="TIGR00665"/>
    </source>
</evidence>
<evidence type="ECO:0000256" key="12">
    <source>
        <dbReference type="RuleBase" id="RU362085"/>
    </source>
</evidence>
<dbReference type="NCBIfam" id="TIGR00665">
    <property type="entry name" value="DnaB"/>
    <property type="match status" value="1"/>
</dbReference>
<evidence type="ECO:0000256" key="3">
    <source>
        <dbReference type="ARBA" id="ARBA00022705"/>
    </source>
</evidence>
<evidence type="ECO:0000256" key="4">
    <source>
        <dbReference type="ARBA" id="ARBA00022741"/>
    </source>
</evidence>
<evidence type="ECO:0000256" key="2">
    <source>
        <dbReference type="ARBA" id="ARBA00022515"/>
    </source>
</evidence>
<dbReference type="Gene3D" id="1.10.860.10">
    <property type="entry name" value="DNAb Helicase, Chain A"/>
    <property type="match status" value="1"/>
</dbReference>
<protein>
    <recommendedName>
        <fullName evidence="11 12">Replicative DNA helicase</fullName>
        <ecNumber evidence="11 12">5.6.2.3</ecNumber>
    </recommendedName>
</protein>
<dbReference type="CDD" id="cd00984">
    <property type="entry name" value="DnaB_C"/>
    <property type="match status" value="1"/>
</dbReference>
<dbReference type="GO" id="GO:1990077">
    <property type="term" value="C:primosome complex"/>
    <property type="evidence" value="ECO:0007669"/>
    <property type="project" value="UniProtKB-UniRule"/>
</dbReference>
<evidence type="ECO:0000313" key="17">
    <source>
        <dbReference type="Proteomes" id="UP000779900"/>
    </source>
</evidence>
<dbReference type="InterPro" id="IPR016136">
    <property type="entry name" value="DNA_helicase_N/primase_C"/>
</dbReference>
<dbReference type="Pfam" id="PF03796">
    <property type="entry name" value="DnaB_C"/>
    <property type="match status" value="1"/>
</dbReference>
<dbReference type="SUPFAM" id="SSF52540">
    <property type="entry name" value="P-loop containing nucleoside triphosphate hydrolases"/>
    <property type="match status" value="1"/>
</dbReference>
<dbReference type="PROSITE" id="PS51199">
    <property type="entry name" value="SF4_HELICASE"/>
    <property type="match status" value="1"/>
</dbReference>
<comment type="catalytic activity">
    <reaction evidence="10 12">
        <text>ATP + H2O = ADP + phosphate + H(+)</text>
        <dbReference type="Rhea" id="RHEA:13065"/>
        <dbReference type="ChEBI" id="CHEBI:15377"/>
        <dbReference type="ChEBI" id="CHEBI:15378"/>
        <dbReference type="ChEBI" id="CHEBI:30616"/>
        <dbReference type="ChEBI" id="CHEBI:43474"/>
        <dbReference type="ChEBI" id="CHEBI:456216"/>
        <dbReference type="EC" id="5.6.2.3"/>
    </reaction>
</comment>
<dbReference type="GO" id="GO:0005524">
    <property type="term" value="F:ATP binding"/>
    <property type="evidence" value="ECO:0007669"/>
    <property type="project" value="UniProtKB-UniRule"/>
</dbReference>
<evidence type="ECO:0000256" key="14">
    <source>
        <dbReference type="SAM" id="MobiDB-lite"/>
    </source>
</evidence>
<comment type="function">
    <text evidence="12">The main replicative DNA helicase, it participates in initiation and elongation during chromosome replication. Travels ahead of the DNA replisome, separating dsDNA into templates for DNA synthesis. A processive ATP-dependent 5'-3' DNA helicase it has DNA-dependent ATPase activity.</text>
</comment>
<evidence type="ECO:0000256" key="13">
    <source>
        <dbReference type="SAM" id="Coils"/>
    </source>
</evidence>
<organism evidence="16 17">
    <name type="scientific">candidate division WOR-3 bacterium</name>
    <dbReference type="NCBI Taxonomy" id="2052148"/>
    <lineage>
        <taxon>Bacteria</taxon>
        <taxon>Bacteria division WOR-3</taxon>
    </lineage>
</organism>
<evidence type="ECO:0000256" key="1">
    <source>
        <dbReference type="ARBA" id="ARBA00008428"/>
    </source>
</evidence>
<dbReference type="Pfam" id="PF00772">
    <property type="entry name" value="DnaB"/>
    <property type="match status" value="1"/>
</dbReference>
<dbReference type="InterPro" id="IPR027417">
    <property type="entry name" value="P-loop_NTPase"/>
</dbReference>
<evidence type="ECO:0000259" key="15">
    <source>
        <dbReference type="PROSITE" id="PS51199"/>
    </source>
</evidence>
<dbReference type="Gene3D" id="3.40.50.300">
    <property type="entry name" value="P-loop containing nucleotide triphosphate hydrolases"/>
    <property type="match status" value="1"/>
</dbReference>
<keyword evidence="2 12" id="KW-0639">Primosome</keyword>
<keyword evidence="7 12" id="KW-0067">ATP-binding</keyword>
<feature type="region of interest" description="Disordered" evidence="14">
    <location>
        <begin position="451"/>
        <end position="473"/>
    </location>
</feature>
<gene>
    <name evidence="16" type="primary">dnaB</name>
    <name evidence="16" type="ORF">FJY68_11095</name>
</gene>
<keyword evidence="4 12" id="KW-0547">Nucleotide-binding</keyword>
<evidence type="ECO:0000256" key="9">
    <source>
        <dbReference type="ARBA" id="ARBA00023235"/>
    </source>
</evidence>
<evidence type="ECO:0000256" key="7">
    <source>
        <dbReference type="ARBA" id="ARBA00022840"/>
    </source>
</evidence>
<dbReference type="InterPro" id="IPR007692">
    <property type="entry name" value="DNA_helicase_DnaB"/>
</dbReference>
<evidence type="ECO:0000313" key="16">
    <source>
        <dbReference type="EMBL" id="MBM3332373.1"/>
    </source>
</evidence>
<dbReference type="InterPro" id="IPR007693">
    <property type="entry name" value="DNA_helicase_DnaB-like_N"/>
</dbReference>
<feature type="compositionally biased region" description="Acidic residues" evidence="14">
    <location>
        <begin position="463"/>
        <end position="473"/>
    </location>
</feature>
<dbReference type="GO" id="GO:0003677">
    <property type="term" value="F:DNA binding"/>
    <property type="evidence" value="ECO:0007669"/>
    <property type="project" value="UniProtKB-UniRule"/>
</dbReference>
<dbReference type="GO" id="GO:0043139">
    <property type="term" value="F:5'-3' DNA helicase activity"/>
    <property type="evidence" value="ECO:0007669"/>
    <property type="project" value="UniProtKB-EC"/>
</dbReference>
<reference evidence="16" key="1">
    <citation type="submission" date="2019-03" db="EMBL/GenBank/DDBJ databases">
        <title>Lake Tanganyika Metagenome-Assembled Genomes (MAGs).</title>
        <authorList>
            <person name="Tran P."/>
        </authorList>
    </citation>
    <scope>NUCLEOTIDE SEQUENCE</scope>
    <source>
        <strain evidence="16">K_DeepCast_150m_m2_040</strain>
    </source>
</reference>
<keyword evidence="3 12" id="KW-0235">DNA replication</keyword>
<evidence type="ECO:0000256" key="10">
    <source>
        <dbReference type="ARBA" id="ARBA00048954"/>
    </source>
</evidence>
<dbReference type="InterPro" id="IPR036185">
    <property type="entry name" value="DNA_heli_DnaB-like_N_sf"/>
</dbReference>
<evidence type="ECO:0000256" key="6">
    <source>
        <dbReference type="ARBA" id="ARBA00022806"/>
    </source>
</evidence>
<dbReference type="GO" id="GO:0006269">
    <property type="term" value="P:DNA replication, synthesis of primer"/>
    <property type="evidence" value="ECO:0007669"/>
    <property type="project" value="UniProtKB-UniRule"/>
</dbReference>
<sequence length="473" mass="52831">MNPDTAAESTLRKPPQALEAEAAVLGAMLLEPETVPTVLQHLKPHDFYLQTHRRVYEAIITLFEQNSPTDIITVTTELKRMKELEAVGGQSFLSGLLDGVLTTANCEDHAQLVLEKSVQRQLITTATEIVQASYDEARHAQELVEEAEQKIFNIREAGSRKGFSPIKELLKTEMERVEKAMSEKKMITGVETGFQDLDEKTSGFQPGDLIIVAGRPGMGKTAFALTVAAKANARRPVPTAIFSLEMSAEALTQRMMCSEAGLSMHNLRRGVISNRQRAHLAAALGNLYEAPLYIDDTPGLTALDMRARARRLKSQGPLAMVIIDYLQLMEATSRRREANRQQEITEITRALKAMAKELNVPVVVLSQLSRATEKRDDRRPQLADLRESGSIEQDADVVLFLFRPIMYKKGEIVDPNLEREAYLDVAKQRNGPTGDIPLTYLPECMRFENREGRALPEPMRPLEEEDAEDALPE</sequence>
<evidence type="ECO:0000256" key="5">
    <source>
        <dbReference type="ARBA" id="ARBA00022801"/>
    </source>
</evidence>
<dbReference type="PANTHER" id="PTHR30153:SF2">
    <property type="entry name" value="REPLICATIVE DNA HELICASE"/>
    <property type="match status" value="1"/>
</dbReference>